<organism evidence="1 2">
    <name type="scientific">Escherichia coli</name>
    <dbReference type="NCBI Taxonomy" id="562"/>
    <lineage>
        <taxon>Bacteria</taxon>
        <taxon>Pseudomonadati</taxon>
        <taxon>Pseudomonadota</taxon>
        <taxon>Gammaproteobacteria</taxon>
        <taxon>Enterobacterales</taxon>
        <taxon>Enterobacteriaceae</taxon>
        <taxon>Escherichia</taxon>
    </lineage>
</organism>
<gene>
    <name evidence="1" type="ORF">NCTC10974_04532</name>
</gene>
<dbReference type="Proteomes" id="UP000358010">
    <property type="component" value="Unassembled WGS sequence"/>
</dbReference>
<dbReference type="AlphaFoldDB" id="A0A485JJI4"/>
<evidence type="ECO:0000313" key="1">
    <source>
        <dbReference type="EMBL" id="VFT70936.1"/>
    </source>
</evidence>
<accession>A0A485JJI4</accession>
<name>A0A485JJI4_ECOLX</name>
<protein>
    <submittedName>
        <fullName evidence="1">Uncharacterized protein</fullName>
    </submittedName>
</protein>
<dbReference type="EMBL" id="CAADJZ010000001">
    <property type="protein sequence ID" value="VFT70936.1"/>
    <property type="molecule type" value="Genomic_DNA"/>
</dbReference>
<proteinExistence type="predicted"/>
<evidence type="ECO:0000313" key="2">
    <source>
        <dbReference type="Proteomes" id="UP000358010"/>
    </source>
</evidence>
<dbReference type="Pfam" id="PF19929">
    <property type="entry name" value="DUF6392"/>
    <property type="match status" value="1"/>
</dbReference>
<sequence length="155" mass="17973">MSININRLIKYIGGSYPELINNSVITYKTEPKGYAGSPNLNLEMAKEGVFLSFRRDGKIFNEMTLYIQHDKVENWIFPNELPLPLQSKMSHKWVHETFGLPDKSIPPRMIGIKMFGWVERFSIGGFHIPVTMRVAYDSDELVKSITYMPTSELRW</sequence>
<dbReference type="InterPro" id="IPR045657">
    <property type="entry name" value="DUF6392"/>
</dbReference>
<reference evidence="1 2" key="1">
    <citation type="submission" date="2019-03" db="EMBL/GenBank/DDBJ databases">
        <authorList>
            <consortium name="Pathogen Informatics"/>
        </authorList>
    </citation>
    <scope>NUCLEOTIDE SEQUENCE [LARGE SCALE GENOMIC DNA]</scope>
    <source>
        <strain evidence="1 2">NCTC10974</strain>
    </source>
</reference>